<sequence>MIRDPTLMAYDVKHEQERPFELMDEKILTIDQQARHMHFDENDRVRGSDPNVSPPPGTPSTEDGVLVTKKKRTGYDEKRKSIAYRLIPAFNYEPVLIKFQWSDFVVATPIRNLSSASQLDLLVKTGDAEGAANTADNPAKVTALLTCPVQKMTLLLKKGIRLPCGTYVIVSVFKRPLEDGNENLRVLIYDSERVEEFQYDFHEEHLRDYMEEWHATPDEARAFMTRLEFRREQGMVIIKMPERIRESSVIYIDDRPSSSSSNTTNPLTYFQIHQYPPPLIPKFSLDSLIHATELPPEPQYRISPNAPILPPGTRRTPVDESTSENA</sequence>
<reference evidence="2" key="1">
    <citation type="submission" date="2019-03" db="EMBL/GenBank/DDBJ databases">
        <title>Long read genome sequence of the mycoparasitic Pythium oligandrum ATCC 38472 isolated from sugarbeet rhizosphere.</title>
        <authorList>
            <person name="Gaulin E."/>
        </authorList>
    </citation>
    <scope>NUCLEOTIDE SEQUENCE</scope>
    <source>
        <strain evidence="2">ATCC 38472_TT</strain>
    </source>
</reference>
<dbReference type="OrthoDB" id="168268at2759"/>
<dbReference type="Proteomes" id="UP000794436">
    <property type="component" value="Unassembled WGS sequence"/>
</dbReference>
<evidence type="ECO:0000313" key="3">
    <source>
        <dbReference type="Proteomes" id="UP000794436"/>
    </source>
</evidence>
<dbReference type="EMBL" id="SPLM01000108">
    <property type="protein sequence ID" value="TMW60279.1"/>
    <property type="molecule type" value="Genomic_DNA"/>
</dbReference>
<accession>A0A8K1CBF6</accession>
<feature type="region of interest" description="Disordered" evidence="1">
    <location>
        <begin position="40"/>
        <end position="70"/>
    </location>
</feature>
<organism evidence="2 3">
    <name type="scientific">Pythium oligandrum</name>
    <name type="common">Mycoparasitic fungus</name>
    <dbReference type="NCBI Taxonomy" id="41045"/>
    <lineage>
        <taxon>Eukaryota</taxon>
        <taxon>Sar</taxon>
        <taxon>Stramenopiles</taxon>
        <taxon>Oomycota</taxon>
        <taxon>Peronosporomycetes</taxon>
        <taxon>Pythiales</taxon>
        <taxon>Pythiaceae</taxon>
        <taxon>Pythium</taxon>
    </lineage>
</organism>
<evidence type="ECO:0000256" key="1">
    <source>
        <dbReference type="SAM" id="MobiDB-lite"/>
    </source>
</evidence>
<comment type="caution">
    <text evidence="2">The sequence shown here is derived from an EMBL/GenBank/DDBJ whole genome shotgun (WGS) entry which is preliminary data.</text>
</comment>
<keyword evidence="3" id="KW-1185">Reference proteome</keyword>
<feature type="region of interest" description="Disordered" evidence="1">
    <location>
        <begin position="296"/>
        <end position="326"/>
    </location>
</feature>
<name>A0A8K1CBF6_PYTOL</name>
<evidence type="ECO:0000313" key="2">
    <source>
        <dbReference type="EMBL" id="TMW60279.1"/>
    </source>
</evidence>
<proteinExistence type="predicted"/>
<protein>
    <submittedName>
        <fullName evidence="2">Uncharacterized protein</fullName>
    </submittedName>
</protein>
<dbReference type="AlphaFoldDB" id="A0A8K1CBF6"/>
<gene>
    <name evidence="2" type="ORF">Poli38472_000321</name>
</gene>